<evidence type="ECO:0000259" key="12">
    <source>
        <dbReference type="Pfam" id="PF02811"/>
    </source>
</evidence>
<comment type="subcellular location">
    <subcellularLocation>
        <location evidence="1">Cytoplasm</location>
    </subcellularLocation>
</comment>
<dbReference type="PANTHER" id="PTHR32294">
    <property type="entry name" value="DNA POLYMERASE III SUBUNIT ALPHA"/>
    <property type="match status" value="1"/>
</dbReference>
<evidence type="ECO:0000256" key="6">
    <source>
        <dbReference type="ARBA" id="ARBA00022705"/>
    </source>
</evidence>
<comment type="function">
    <text evidence="8">DNA polymerase III is a complex, multichain enzyme responsible for most of the replicative synthesis in bacteria. This DNA polymerase also exhibits 3' to 5' exonuclease activity. The alpha chain is the DNA polymerase.</text>
</comment>
<dbReference type="InterPro" id="IPR011708">
    <property type="entry name" value="DNA_pol3_alpha_NTPase_dom"/>
</dbReference>
<gene>
    <name evidence="16" type="primary">dnaE</name>
    <name evidence="16" type="ORF">ACFOZY_05030</name>
</gene>
<comment type="caution">
    <text evidence="16">The sequence shown here is derived from an EMBL/GenBank/DDBJ whole genome shotgun (WGS) entry which is preliminary data.</text>
</comment>
<evidence type="ECO:0000256" key="9">
    <source>
        <dbReference type="ARBA" id="ARBA00026073"/>
    </source>
</evidence>
<dbReference type="PANTHER" id="PTHR32294:SF0">
    <property type="entry name" value="DNA POLYMERASE III SUBUNIT ALPHA"/>
    <property type="match status" value="1"/>
</dbReference>
<evidence type="ECO:0000313" key="16">
    <source>
        <dbReference type="EMBL" id="MFC4409799.1"/>
    </source>
</evidence>
<dbReference type="GO" id="GO:0003887">
    <property type="term" value="F:DNA-directed DNA polymerase activity"/>
    <property type="evidence" value="ECO:0007669"/>
    <property type="project" value="UniProtKB-EC"/>
</dbReference>
<evidence type="ECO:0000256" key="8">
    <source>
        <dbReference type="ARBA" id="ARBA00025611"/>
    </source>
</evidence>
<evidence type="ECO:0000256" key="3">
    <source>
        <dbReference type="ARBA" id="ARBA00012417"/>
    </source>
</evidence>
<dbReference type="RefSeq" id="WP_378152942.1">
    <property type="nucleotide sequence ID" value="NZ_JBHSEC010000005.1"/>
</dbReference>
<comment type="catalytic activity">
    <reaction evidence="10">
        <text>DNA(n) + a 2'-deoxyribonucleoside 5'-triphosphate = DNA(n+1) + diphosphate</text>
        <dbReference type="Rhea" id="RHEA:22508"/>
        <dbReference type="Rhea" id="RHEA-COMP:17339"/>
        <dbReference type="Rhea" id="RHEA-COMP:17340"/>
        <dbReference type="ChEBI" id="CHEBI:33019"/>
        <dbReference type="ChEBI" id="CHEBI:61560"/>
        <dbReference type="ChEBI" id="CHEBI:173112"/>
        <dbReference type="EC" id="2.7.7.7"/>
    </reaction>
</comment>
<evidence type="ECO:0000259" key="11">
    <source>
        <dbReference type="Pfam" id="PF01336"/>
    </source>
</evidence>
<keyword evidence="17" id="KW-1185">Reference proteome</keyword>
<dbReference type="Pfam" id="PF17657">
    <property type="entry name" value="DNA_pol3_finger"/>
    <property type="match status" value="1"/>
</dbReference>
<feature type="domain" description="DNA polymerase helix-hairpin-helix motif" evidence="14">
    <location>
        <begin position="770"/>
        <end position="860"/>
    </location>
</feature>
<keyword evidence="6" id="KW-0235">DNA replication</keyword>
<dbReference type="InterPro" id="IPR012340">
    <property type="entry name" value="NA-bd_OB-fold"/>
</dbReference>
<evidence type="ECO:0000256" key="5">
    <source>
        <dbReference type="ARBA" id="ARBA00022695"/>
    </source>
</evidence>
<evidence type="ECO:0000259" key="14">
    <source>
        <dbReference type="Pfam" id="PF14579"/>
    </source>
</evidence>
<dbReference type="Pfam" id="PF14579">
    <property type="entry name" value="HHH_6"/>
    <property type="match status" value="1"/>
</dbReference>
<dbReference type="InterPro" id="IPR004805">
    <property type="entry name" value="DnaE2/DnaE/PolC"/>
</dbReference>
<dbReference type="Gene3D" id="3.20.20.140">
    <property type="entry name" value="Metal-dependent hydrolases"/>
    <property type="match status" value="1"/>
</dbReference>
<evidence type="ECO:0000256" key="2">
    <source>
        <dbReference type="ARBA" id="ARBA00009496"/>
    </source>
</evidence>
<dbReference type="InterPro" id="IPR004365">
    <property type="entry name" value="NA-bd_OB_tRNA"/>
</dbReference>
<dbReference type="EMBL" id="JBHSEC010000005">
    <property type="protein sequence ID" value="MFC4409799.1"/>
    <property type="molecule type" value="Genomic_DNA"/>
</dbReference>
<reference evidence="17" key="1">
    <citation type="journal article" date="2019" name="Int. J. Syst. Evol. Microbiol.">
        <title>The Global Catalogue of Microorganisms (GCM) 10K type strain sequencing project: providing services to taxonomists for standard genome sequencing and annotation.</title>
        <authorList>
            <consortium name="The Broad Institute Genomics Platform"/>
            <consortium name="The Broad Institute Genome Sequencing Center for Infectious Disease"/>
            <person name="Wu L."/>
            <person name="Ma J."/>
        </authorList>
    </citation>
    <scope>NUCLEOTIDE SEQUENCE [LARGE SCALE GENOMIC DNA]</scope>
    <source>
        <strain evidence="17">CCUG 59778</strain>
    </source>
</reference>
<sequence>MATVYPQIVTSSDLLKSLIRLEELIPFLKKQNAKSAAIVNSKLYGVLPFWQLLKNENIHPVIGLSVKVDFSEDQQLPVVLYAETDEGYRNLMKISSAISVKNTQVLPLKWLKGYQQGLLMLIPATDHEWQGNFAEEAIEIGKSIFSPERLYFGVSRPLGQRSDREEWVLKQSDAHGVKVTAMHFSHYLVESDAFAYTAALAIRTGRTLAEIGPSQFDDGLSFIPSKEEWEDWYSDHSEWLMNTEKMLLSCKVNPLGEERHMPKFPLPTGQSATDELQRLCMEGLSERVPHANKDYADRLMYELKIIAQMGYSDYFLIVSDFMKYARRKGILTGPGRGSSASSLVAYTLYITDVDPLKYNLLFERFLNPERVTMPDIDIDFADDRRHEVIHYVAEKYGQHHTAQIITFGTLSAKAAARDSGRIFGFESKDLEQISKMIPNRQSITLKEAYEESDVLKKWISETEVRKKWFTTALSLEGLPRHASTHAAGVVLSPMPLVEVVPVEAGSEDLYLTQWPMQEVEAAGLLKMDFLGLRNLTILEDIRKLIYNESNHWIDFEKIPLNDSRTFDLLKSGDTSGVFQLESDGMRNTLRQIRPTRFEDIVAINALYRPGPMDFIPVYARRKHGEEEVIYAHPDLKPILEETYGVIVYQEQIMQIASRMAGFSMGEADLLRRAVSKKKREILDQERTHFVTNSLKKGYSQKTTQEVYDLIVRFADYGFPKSHAAAYSLISYYMAYLKANFPSHFYSALLTNAIGNPDKLAKLLMEAKEKKIAVLRPSILKSHSNFTVENGAVRFGLSAIKGVSNQFLRKLFEVRKAKGNVWHDIFELAVDLSAENFTRKSLEPLIKAGALDDFHDNRAALLATLDAAIMHAELVRPTNSPDLFSGESFSFGKPKYTETEPIPHMSKLQFEREVLGFYLSDHPAVYIKRRLGNDAVNLADVSLKKNSEYITVAGLITEIKRIRTKKGESMAFVTLQDETGTLSCTFFPKEFAAMNIHLKEWKTAALSGSVEWRNGNPQLIVKKIRS</sequence>
<evidence type="ECO:0000259" key="13">
    <source>
        <dbReference type="Pfam" id="PF07733"/>
    </source>
</evidence>
<dbReference type="EC" id="2.7.7.7" evidence="3"/>
<dbReference type="NCBIfam" id="NF004226">
    <property type="entry name" value="PRK05673.1"/>
    <property type="match status" value="1"/>
</dbReference>
<evidence type="ECO:0000259" key="15">
    <source>
        <dbReference type="Pfam" id="PF17657"/>
    </source>
</evidence>
<evidence type="ECO:0000256" key="10">
    <source>
        <dbReference type="ARBA" id="ARBA00049244"/>
    </source>
</evidence>
<comment type="subunit">
    <text evidence="9">DNA polymerase III contains a core (composed of alpha, epsilon and theta chains) that associates with a tau subunit. This core dimerizes to form the POLIII' complex. PolIII' associates with the gamma complex (composed of gamma, delta, delta', psi and chi chains) and with the beta chain to form the complete DNA polymerase III complex.</text>
</comment>
<dbReference type="SUPFAM" id="SSF50249">
    <property type="entry name" value="Nucleic acid-binding proteins"/>
    <property type="match status" value="1"/>
</dbReference>
<keyword evidence="4 16" id="KW-0808">Transferase</keyword>
<dbReference type="Gene3D" id="2.40.50.140">
    <property type="entry name" value="Nucleic acid-binding proteins"/>
    <property type="match status" value="1"/>
</dbReference>
<evidence type="ECO:0000256" key="7">
    <source>
        <dbReference type="ARBA" id="ARBA00022932"/>
    </source>
</evidence>
<evidence type="ECO:0000256" key="4">
    <source>
        <dbReference type="ARBA" id="ARBA00022679"/>
    </source>
</evidence>
<keyword evidence="7" id="KW-0239">DNA-directed DNA polymerase</keyword>
<name>A0ABV8X3T5_9LACT</name>
<dbReference type="NCBIfam" id="TIGR00594">
    <property type="entry name" value="polc"/>
    <property type="match status" value="1"/>
</dbReference>
<proteinExistence type="inferred from homology"/>
<dbReference type="Pfam" id="PF02811">
    <property type="entry name" value="PHP"/>
    <property type="match status" value="1"/>
</dbReference>
<feature type="domain" description="PHP" evidence="12">
    <location>
        <begin position="14"/>
        <end position="124"/>
    </location>
</feature>
<protein>
    <recommendedName>
        <fullName evidence="3">DNA-directed DNA polymerase</fullName>
        <ecNumber evidence="3">2.7.7.7</ecNumber>
    </recommendedName>
</protein>
<evidence type="ECO:0000313" key="17">
    <source>
        <dbReference type="Proteomes" id="UP001595817"/>
    </source>
</evidence>
<dbReference type="InterPro" id="IPR004013">
    <property type="entry name" value="PHP_dom"/>
</dbReference>
<organism evidence="16 17">
    <name type="scientific">Chungangia koreensis</name>
    <dbReference type="NCBI Taxonomy" id="752657"/>
    <lineage>
        <taxon>Bacteria</taxon>
        <taxon>Bacillati</taxon>
        <taxon>Bacillota</taxon>
        <taxon>Bacilli</taxon>
        <taxon>Lactobacillales</taxon>
        <taxon>Chungangia</taxon>
    </lineage>
</organism>
<dbReference type="InterPro" id="IPR041931">
    <property type="entry name" value="DNA_pol3_alpha_thumb_dom"/>
</dbReference>
<feature type="domain" description="Bacterial DNA polymerase III alpha subunit NTPase" evidence="13">
    <location>
        <begin position="275"/>
        <end position="531"/>
    </location>
</feature>
<feature type="domain" description="DNA polymerase III alpha subunit finger" evidence="15">
    <location>
        <begin position="534"/>
        <end position="696"/>
    </location>
</feature>
<dbReference type="InterPro" id="IPR029460">
    <property type="entry name" value="DNAPol_HHH"/>
</dbReference>
<comment type="similarity">
    <text evidence="2">Belongs to the DNA polymerase type-C family. DnaE subfamily.</text>
</comment>
<evidence type="ECO:0000256" key="1">
    <source>
        <dbReference type="ARBA" id="ARBA00004496"/>
    </source>
</evidence>
<feature type="domain" description="OB" evidence="11">
    <location>
        <begin position="949"/>
        <end position="1024"/>
    </location>
</feature>
<dbReference type="Proteomes" id="UP001595817">
    <property type="component" value="Unassembled WGS sequence"/>
</dbReference>
<keyword evidence="5 16" id="KW-0548">Nucleotidyltransferase</keyword>
<dbReference type="Gene3D" id="1.10.150.870">
    <property type="match status" value="1"/>
</dbReference>
<dbReference type="Pfam" id="PF01336">
    <property type="entry name" value="tRNA_anti-codon"/>
    <property type="match status" value="1"/>
</dbReference>
<dbReference type="CDD" id="cd04485">
    <property type="entry name" value="DnaE_OBF"/>
    <property type="match status" value="1"/>
</dbReference>
<dbReference type="Pfam" id="PF07733">
    <property type="entry name" value="DNA_pol3_alpha"/>
    <property type="match status" value="1"/>
</dbReference>
<accession>A0ABV8X3T5</accession>
<dbReference type="InterPro" id="IPR040982">
    <property type="entry name" value="DNA_pol3_finger"/>
</dbReference>
<dbReference type="Gene3D" id="1.10.10.1600">
    <property type="entry name" value="Bacterial DNA polymerase III alpha subunit, thumb domain"/>
    <property type="match status" value="1"/>
</dbReference>